<name>A0AAJ1AUN1_MEDGN</name>
<dbReference type="AlphaFoldDB" id="A0AAJ1AUN1"/>
<dbReference type="RefSeq" id="WP_173878584.1">
    <property type="nucleotide sequence ID" value="NZ_JAAIMT010000003.1"/>
</dbReference>
<sequence>MHRLCFYGYSDDTFGEYGVTGDDIDNCGNCEPIQCVIDCGQNGRLMVIGQYSRASADNGCWMVGVSKVDEYDEWPDWAISTESCKEVEYSPKLVIDIPAGRFEFTWYKNGEKVGKTDI</sequence>
<organism evidence="1 2">
    <name type="scientific">Mediterraneibacter gnavus</name>
    <name type="common">Ruminococcus gnavus</name>
    <dbReference type="NCBI Taxonomy" id="33038"/>
    <lineage>
        <taxon>Bacteria</taxon>
        <taxon>Bacillati</taxon>
        <taxon>Bacillota</taxon>
        <taxon>Clostridia</taxon>
        <taxon>Lachnospirales</taxon>
        <taxon>Lachnospiraceae</taxon>
        <taxon>Mediterraneibacter</taxon>
    </lineage>
</organism>
<dbReference type="Proteomes" id="UP001297422">
    <property type="component" value="Unassembled WGS sequence"/>
</dbReference>
<comment type="caution">
    <text evidence="1">The sequence shown here is derived from an EMBL/GenBank/DDBJ whole genome shotgun (WGS) entry which is preliminary data.</text>
</comment>
<dbReference type="EMBL" id="JAJBNC010000004">
    <property type="protein sequence ID" value="MCB5492774.1"/>
    <property type="molecule type" value="Genomic_DNA"/>
</dbReference>
<reference evidence="1" key="1">
    <citation type="submission" date="2021-10" db="EMBL/GenBank/DDBJ databases">
        <title>Collection of gut derived symbiotic bacterial strains cultured from healthy donors.</title>
        <authorList>
            <person name="Lin H."/>
            <person name="Littmann E."/>
            <person name="Claire K."/>
            <person name="Pamer E."/>
        </authorList>
    </citation>
    <scope>NUCLEOTIDE SEQUENCE</scope>
    <source>
        <strain evidence="1">MSK.23.4</strain>
    </source>
</reference>
<proteinExistence type="predicted"/>
<gene>
    <name evidence="1" type="ORF">LIQ10_03315</name>
</gene>
<protein>
    <submittedName>
        <fullName evidence="1">Uncharacterized protein</fullName>
    </submittedName>
</protein>
<evidence type="ECO:0000313" key="2">
    <source>
        <dbReference type="Proteomes" id="UP001297422"/>
    </source>
</evidence>
<accession>A0AAJ1AUN1</accession>
<evidence type="ECO:0000313" key="1">
    <source>
        <dbReference type="EMBL" id="MCB5492774.1"/>
    </source>
</evidence>